<reference evidence="8 9" key="1">
    <citation type="submission" date="2023-04" db="EMBL/GenBank/DDBJ databases">
        <title>A novel bacteria isolated from coastal sediment.</title>
        <authorList>
            <person name="Liu X.-J."/>
            <person name="Du Z.-J."/>
        </authorList>
    </citation>
    <scope>NUCLEOTIDE SEQUENCE [LARGE SCALE GENOMIC DNA]</scope>
    <source>
        <strain evidence="8 9">SDUM461003</strain>
    </source>
</reference>
<dbReference type="InterPro" id="IPR013325">
    <property type="entry name" value="RNA_pol_sigma_r2"/>
</dbReference>
<dbReference type="Proteomes" id="UP001225316">
    <property type="component" value="Unassembled WGS sequence"/>
</dbReference>
<dbReference type="SUPFAM" id="SSF88659">
    <property type="entry name" value="Sigma3 and sigma4 domains of RNA polymerase sigma factors"/>
    <property type="match status" value="1"/>
</dbReference>
<evidence type="ECO:0000256" key="3">
    <source>
        <dbReference type="ARBA" id="ARBA00023082"/>
    </source>
</evidence>
<sequence length="194" mass="22256">MAVKDADYASLQKIQSGDEAGLRELMSRHREALFRFVYRYVNNEADAAELTEQTFFRVYQNASRFRPNAKVITWIFAIAGNLCRDFIRRNRKRQGDLSLDVDLDDRTNIQRGDTIASSLINPGEAAVSRESLSKVNAAIFALPHKLKFPFIFCVLEENSYDACAEVLQTSRKTVETRIYRARKLLREKLSDLLA</sequence>
<dbReference type="Pfam" id="PF08281">
    <property type="entry name" value="Sigma70_r4_2"/>
    <property type="match status" value="1"/>
</dbReference>
<dbReference type="RefSeq" id="WP_308952360.1">
    <property type="nucleotide sequence ID" value="NZ_JARXHW010000070.1"/>
</dbReference>
<dbReference type="InterPro" id="IPR036388">
    <property type="entry name" value="WH-like_DNA-bd_sf"/>
</dbReference>
<keyword evidence="3" id="KW-0731">Sigma factor</keyword>
<dbReference type="PANTHER" id="PTHR43133">
    <property type="entry name" value="RNA POLYMERASE ECF-TYPE SIGMA FACTO"/>
    <property type="match status" value="1"/>
</dbReference>
<proteinExistence type="inferred from homology"/>
<keyword evidence="5" id="KW-0804">Transcription</keyword>
<dbReference type="InterPro" id="IPR013249">
    <property type="entry name" value="RNA_pol_sigma70_r4_t2"/>
</dbReference>
<dbReference type="SUPFAM" id="SSF88946">
    <property type="entry name" value="Sigma2 domain of RNA polymerase sigma factors"/>
    <property type="match status" value="1"/>
</dbReference>
<gene>
    <name evidence="8" type="ORF">QEH52_18095</name>
</gene>
<evidence type="ECO:0000256" key="5">
    <source>
        <dbReference type="ARBA" id="ARBA00023163"/>
    </source>
</evidence>
<feature type="domain" description="RNA polymerase sigma factor 70 region 4 type 2" evidence="7">
    <location>
        <begin position="138"/>
        <end position="185"/>
    </location>
</feature>
<dbReference type="PANTHER" id="PTHR43133:SF8">
    <property type="entry name" value="RNA POLYMERASE SIGMA FACTOR HI_1459-RELATED"/>
    <property type="match status" value="1"/>
</dbReference>
<dbReference type="InterPro" id="IPR014284">
    <property type="entry name" value="RNA_pol_sigma-70_dom"/>
</dbReference>
<keyword evidence="9" id="KW-1185">Reference proteome</keyword>
<dbReference type="InterPro" id="IPR013324">
    <property type="entry name" value="RNA_pol_sigma_r3/r4-like"/>
</dbReference>
<dbReference type="NCBIfam" id="TIGR02937">
    <property type="entry name" value="sigma70-ECF"/>
    <property type="match status" value="1"/>
</dbReference>
<feature type="domain" description="RNA polymerase sigma-70 region 2" evidence="6">
    <location>
        <begin position="25"/>
        <end position="92"/>
    </location>
</feature>
<dbReference type="Pfam" id="PF04542">
    <property type="entry name" value="Sigma70_r2"/>
    <property type="match status" value="1"/>
</dbReference>
<evidence type="ECO:0000259" key="7">
    <source>
        <dbReference type="Pfam" id="PF08281"/>
    </source>
</evidence>
<comment type="caution">
    <text evidence="8">The sequence shown here is derived from an EMBL/GenBank/DDBJ whole genome shotgun (WGS) entry which is preliminary data.</text>
</comment>
<dbReference type="EMBL" id="JARXHW010000070">
    <property type="protein sequence ID" value="MDQ8209442.1"/>
    <property type="molecule type" value="Genomic_DNA"/>
</dbReference>
<dbReference type="InterPro" id="IPR039425">
    <property type="entry name" value="RNA_pol_sigma-70-like"/>
</dbReference>
<keyword evidence="2" id="KW-0805">Transcription regulation</keyword>
<evidence type="ECO:0000259" key="6">
    <source>
        <dbReference type="Pfam" id="PF04542"/>
    </source>
</evidence>
<accession>A0ABU1AZ77</accession>
<organism evidence="8 9">
    <name type="scientific">Thalassobacterium maritimum</name>
    <dbReference type="NCBI Taxonomy" id="3041265"/>
    <lineage>
        <taxon>Bacteria</taxon>
        <taxon>Pseudomonadati</taxon>
        <taxon>Verrucomicrobiota</taxon>
        <taxon>Opitutia</taxon>
        <taxon>Puniceicoccales</taxon>
        <taxon>Coraliomargaritaceae</taxon>
        <taxon>Thalassobacterium</taxon>
    </lineage>
</organism>
<evidence type="ECO:0000256" key="2">
    <source>
        <dbReference type="ARBA" id="ARBA00023015"/>
    </source>
</evidence>
<protein>
    <submittedName>
        <fullName evidence="8">Sigma-70 family RNA polymerase sigma factor</fullName>
    </submittedName>
</protein>
<evidence type="ECO:0000313" key="9">
    <source>
        <dbReference type="Proteomes" id="UP001225316"/>
    </source>
</evidence>
<keyword evidence="4" id="KW-0238">DNA-binding</keyword>
<evidence type="ECO:0000313" key="8">
    <source>
        <dbReference type="EMBL" id="MDQ8209442.1"/>
    </source>
</evidence>
<dbReference type="Gene3D" id="1.10.10.10">
    <property type="entry name" value="Winged helix-like DNA-binding domain superfamily/Winged helix DNA-binding domain"/>
    <property type="match status" value="1"/>
</dbReference>
<dbReference type="Gene3D" id="1.10.1740.10">
    <property type="match status" value="1"/>
</dbReference>
<evidence type="ECO:0000256" key="4">
    <source>
        <dbReference type="ARBA" id="ARBA00023125"/>
    </source>
</evidence>
<evidence type="ECO:0000256" key="1">
    <source>
        <dbReference type="ARBA" id="ARBA00010641"/>
    </source>
</evidence>
<name>A0ABU1AZ77_9BACT</name>
<dbReference type="InterPro" id="IPR007627">
    <property type="entry name" value="RNA_pol_sigma70_r2"/>
</dbReference>
<comment type="similarity">
    <text evidence="1">Belongs to the sigma-70 factor family. ECF subfamily.</text>
</comment>